<dbReference type="InterPro" id="IPR050746">
    <property type="entry name" value="DAACS"/>
</dbReference>
<evidence type="ECO:0000256" key="3">
    <source>
        <dbReference type="ARBA" id="ARBA00022692"/>
    </source>
</evidence>
<dbReference type="AlphaFoldDB" id="A0ABD1KE18"/>
<feature type="transmembrane region" description="Helical" evidence="8">
    <location>
        <begin position="198"/>
        <end position="215"/>
    </location>
</feature>
<evidence type="ECO:0000256" key="8">
    <source>
        <dbReference type="RuleBase" id="RU361216"/>
    </source>
</evidence>
<dbReference type="PANTHER" id="PTHR11958">
    <property type="entry name" value="SODIUM/DICARBOXYLATE SYMPORTER-RELATED"/>
    <property type="match status" value="1"/>
</dbReference>
<evidence type="ECO:0000313" key="11">
    <source>
        <dbReference type="Proteomes" id="UP001591681"/>
    </source>
</evidence>
<evidence type="ECO:0000256" key="2">
    <source>
        <dbReference type="ARBA" id="ARBA00022448"/>
    </source>
</evidence>
<dbReference type="PANTHER" id="PTHR11958:SF67">
    <property type="entry name" value="EXCITATORY AMINO ACID TRANSPORTER 4"/>
    <property type="match status" value="1"/>
</dbReference>
<dbReference type="Gene3D" id="1.10.3860.10">
    <property type="entry name" value="Sodium:dicarboxylate symporter"/>
    <property type="match status" value="1"/>
</dbReference>
<keyword evidence="7" id="KW-0325">Glycoprotein</keyword>
<keyword evidence="11" id="KW-1185">Reference proteome</keyword>
<dbReference type="GO" id="GO:0015293">
    <property type="term" value="F:symporter activity"/>
    <property type="evidence" value="ECO:0007669"/>
    <property type="project" value="UniProtKB-UniRule"/>
</dbReference>
<evidence type="ECO:0000313" key="10">
    <source>
        <dbReference type="EMBL" id="KAL2097098.1"/>
    </source>
</evidence>
<feature type="compositionally biased region" description="Polar residues" evidence="9">
    <location>
        <begin position="468"/>
        <end position="484"/>
    </location>
</feature>
<dbReference type="Proteomes" id="UP001591681">
    <property type="component" value="Unassembled WGS sequence"/>
</dbReference>
<keyword evidence="6 8" id="KW-0472">Membrane</keyword>
<dbReference type="PROSITE" id="PS00714">
    <property type="entry name" value="NA_DICARBOXYL_SYMP_2"/>
    <property type="match status" value="1"/>
</dbReference>
<dbReference type="EMBL" id="JBHFQA010000006">
    <property type="protein sequence ID" value="KAL2097098.1"/>
    <property type="molecule type" value="Genomic_DNA"/>
</dbReference>
<evidence type="ECO:0000256" key="5">
    <source>
        <dbReference type="ARBA" id="ARBA00022989"/>
    </source>
</evidence>
<feature type="transmembrane region" description="Helical" evidence="8">
    <location>
        <begin position="236"/>
        <end position="257"/>
    </location>
</feature>
<evidence type="ECO:0000256" key="7">
    <source>
        <dbReference type="ARBA" id="ARBA00023180"/>
    </source>
</evidence>
<feature type="transmembrane region" description="Helical" evidence="8">
    <location>
        <begin position="36"/>
        <end position="55"/>
    </location>
</feature>
<evidence type="ECO:0000256" key="9">
    <source>
        <dbReference type="SAM" id="MobiDB-lite"/>
    </source>
</evidence>
<dbReference type="GO" id="GO:1902475">
    <property type="term" value="P:L-alpha-amino acid transmembrane transport"/>
    <property type="evidence" value="ECO:0007669"/>
    <property type="project" value="UniProtKB-ARBA"/>
</dbReference>
<dbReference type="SUPFAM" id="SSF118215">
    <property type="entry name" value="Proton glutamate symport protein"/>
    <property type="match status" value="1"/>
</dbReference>
<organism evidence="10 11">
    <name type="scientific">Coilia grayii</name>
    <name type="common">Gray's grenadier anchovy</name>
    <dbReference type="NCBI Taxonomy" id="363190"/>
    <lineage>
        <taxon>Eukaryota</taxon>
        <taxon>Metazoa</taxon>
        <taxon>Chordata</taxon>
        <taxon>Craniata</taxon>
        <taxon>Vertebrata</taxon>
        <taxon>Euteleostomi</taxon>
        <taxon>Actinopterygii</taxon>
        <taxon>Neopterygii</taxon>
        <taxon>Teleostei</taxon>
        <taxon>Clupei</taxon>
        <taxon>Clupeiformes</taxon>
        <taxon>Clupeoidei</taxon>
        <taxon>Engraulidae</taxon>
        <taxon>Coilinae</taxon>
        <taxon>Coilia</taxon>
    </lineage>
</organism>
<proteinExistence type="inferred from homology"/>
<protein>
    <recommendedName>
        <fullName evidence="8">Amino acid transporter</fullName>
    </recommendedName>
</protein>
<comment type="caution">
    <text evidence="10">The sequence shown here is derived from an EMBL/GenBank/DDBJ whole genome shotgun (WGS) entry which is preliminary data.</text>
</comment>
<evidence type="ECO:0000256" key="6">
    <source>
        <dbReference type="ARBA" id="ARBA00023136"/>
    </source>
</evidence>
<dbReference type="PRINTS" id="PR00173">
    <property type="entry name" value="EDTRNSPORT"/>
</dbReference>
<dbReference type="InterPro" id="IPR018107">
    <property type="entry name" value="Na-dicarboxylate_symporter_CS"/>
</dbReference>
<sequence length="497" mass="53801">MDTEKSLHHNGFQKSEFKVPPRMSLASMQIFLRKNAFVIFTVAAVFAGVLLGYTLRSWSLTPAYIQIVSFPGEIFMRMLQMMVLPLVVSSLITGISSLDNNAGRMGVQALIYYILTTFLAVFTGIIVVMALQPGKKGRTSLAPIGGGFNNSVQTTDAFLDLIRNMFPANLVEACFQQYKTTYVARNGILVPAPGSTRGVNALGLVVFSMAFGFMLGRMAGQGRPLRRFFASLNETIMQLVGMVVWCAPVGILFLIAGKMCEMEDAGQMGSQLLWYMLCVVLGLLSHGLLVLPLLYFLVTRRNPYRFMAGLQPALLTALGTASSSASLPITFYCLEENNCVDRRVTRFMLPVGATVNMDGTALYEAVAAIFIAQIADMELGFVKVISISITATAASIGAAGIPQAGLVTMVIVLTSVGLPTDHISLILAVDWLLDRLRTMVNVLGDSMGVGIVEHLSRRELQHLDSPDAGTSDTEGALNSHQPVSRHSALVHSRESSV</sequence>
<keyword evidence="2 8" id="KW-0813">Transport</keyword>
<feature type="transmembrane region" description="Helical" evidence="8">
    <location>
        <begin position="110"/>
        <end position="131"/>
    </location>
</feature>
<comment type="subcellular location">
    <subcellularLocation>
        <location evidence="1 8">Membrane</location>
        <topology evidence="1 8">Multi-pass membrane protein</topology>
    </subcellularLocation>
</comment>
<evidence type="ECO:0000256" key="4">
    <source>
        <dbReference type="ARBA" id="ARBA00022847"/>
    </source>
</evidence>
<gene>
    <name evidence="10" type="ORF">ACEWY4_006305</name>
</gene>
<dbReference type="PROSITE" id="PS00713">
    <property type="entry name" value="NA_DICARBOXYL_SYMP_1"/>
    <property type="match status" value="1"/>
</dbReference>
<feature type="transmembrane region" description="Helical" evidence="8">
    <location>
        <begin position="407"/>
        <end position="433"/>
    </location>
</feature>
<dbReference type="InterPro" id="IPR036458">
    <property type="entry name" value="Na:dicarbo_symporter_sf"/>
</dbReference>
<keyword evidence="4 8" id="KW-0769">Symport</keyword>
<dbReference type="InterPro" id="IPR001991">
    <property type="entry name" value="Na-dicarboxylate_symporter"/>
</dbReference>
<reference evidence="10 11" key="1">
    <citation type="submission" date="2024-09" db="EMBL/GenBank/DDBJ databases">
        <title>A chromosome-level genome assembly of Gray's grenadier anchovy, Coilia grayii.</title>
        <authorList>
            <person name="Fu Z."/>
        </authorList>
    </citation>
    <scope>NUCLEOTIDE SEQUENCE [LARGE SCALE GENOMIC DNA]</scope>
    <source>
        <strain evidence="10">G4</strain>
        <tissue evidence="10">Muscle</tissue>
    </source>
</reference>
<keyword evidence="3 8" id="KW-0812">Transmembrane</keyword>
<name>A0ABD1KE18_9TELE</name>
<accession>A0ABD1KE18</accession>
<feature type="transmembrane region" description="Helical" evidence="8">
    <location>
        <begin position="272"/>
        <end position="298"/>
    </location>
</feature>
<evidence type="ECO:0000256" key="1">
    <source>
        <dbReference type="ARBA" id="ARBA00004141"/>
    </source>
</evidence>
<keyword evidence="5 8" id="KW-1133">Transmembrane helix</keyword>
<feature type="region of interest" description="Disordered" evidence="9">
    <location>
        <begin position="463"/>
        <end position="497"/>
    </location>
</feature>
<feature type="transmembrane region" description="Helical" evidence="8">
    <location>
        <begin position="75"/>
        <end position="98"/>
    </location>
</feature>
<comment type="similarity">
    <text evidence="8">Belongs to the dicarboxylate/amino acid:cation symporter (DAACS) (TC 2.A.23) family.</text>
</comment>
<feature type="transmembrane region" description="Helical" evidence="8">
    <location>
        <begin position="381"/>
        <end position="401"/>
    </location>
</feature>
<dbReference type="Pfam" id="PF00375">
    <property type="entry name" value="SDF"/>
    <property type="match status" value="1"/>
</dbReference>
<dbReference type="GO" id="GO:0016020">
    <property type="term" value="C:membrane"/>
    <property type="evidence" value="ECO:0007669"/>
    <property type="project" value="UniProtKB-SubCell"/>
</dbReference>